<dbReference type="PROSITE" id="PS51900">
    <property type="entry name" value="CB"/>
    <property type="match status" value="1"/>
</dbReference>
<reference evidence="8" key="1">
    <citation type="journal article" date="2014" name="Int. J. Syst. Evol. Microbiol.">
        <title>Complete genome sequence of Corynebacterium casei LMG S-19264T (=DSM 44701T), isolated from a smear-ripened cheese.</title>
        <authorList>
            <consortium name="US DOE Joint Genome Institute (JGI-PGF)"/>
            <person name="Walter F."/>
            <person name="Albersmeier A."/>
            <person name="Kalinowski J."/>
            <person name="Ruckert C."/>
        </authorList>
    </citation>
    <scope>NUCLEOTIDE SEQUENCE</scope>
    <source>
        <strain evidence="8">CCM 7664</strain>
    </source>
</reference>
<dbReference type="PANTHER" id="PTHR30349">
    <property type="entry name" value="PHAGE INTEGRASE-RELATED"/>
    <property type="match status" value="1"/>
</dbReference>
<dbReference type="PANTHER" id="PTHR30349:SF64">
    <property type="entry name" value="PROPHAGE INTEGRASE INTD-RELATED"/>
    <property type="match status" value="1"/>
</dbReference>
<feature type="domain" description="Tyr recombinase" evidence="6">
    <location>
        <begin position="134"/>
        <end position="335"/>
    </location>
</feature>
<comment type="similarity">
    <text evidence="1">Belongs to the 'phage' integrase family.</text>
</comment>
<keyword evidence="2" id="KW-0229">DNA integration</keyword>
<keyword evidence="3 5" id="KW-0238">DNA-binding</keyword>
<keyword evidence="9" id="KW-1185">Reference proteome</keyword>
<organism evidence="8 9">
    <name type="scientific">Oxalicibacterium solurbis</name>
    <dbReference type="NCBI Taxonomy" id="69280"/>
    <lineage>
        <taxon>Bacteria</taxon>
        <taxon>Pseudomonadati</taxon>
        <taxon>Pseudomonadota</taxon>
        <taxon>Betaproteobacteria</taxon>
        <taxon>Burkholderiales</taxon>
        <taxon>Oxalobacteraceae</taxon>
        <taxon>Oxalicibacterium</taxon>
    </lineage>
</organism>
<evidence type="ECO:0000256" key="5">
    <source>
        <dbReference type="PROSITE-ProRule" id="PRU01248"/>
    </source>
</evidence>
<dbReference type="Pfam" id="PF02899">
    <property type="entry name" value="Phage_int_SAM_1"/>
    <property type="match status" value="1"/>
</dbReference>
<accession>A0A8J3AX89</accession>
<dbReference type="EMBL" id="BMDP01000001">
    <property type="protein sequence ID" value="GGI53211.1"/>
    <property type="molecule type" value="Genomic_DNA"/>
</dbReference>
<evidence type="ECO:0000256" key="2">
    <source>
        <dbReference type="ARBA" id="ARBA00022908"/>
    </source>
</evidence>
<evidence type="ECO:0000256" key="1">
    <source>
        <dbReference type="ARBA" id="ARBA00008857"/>
    </source>
</evidence>
<dbReference type="Gene3D" id="1.10.443.10">
    <property type="entry name" value="Intergrase catalytic core"/>
    <property type="match status" value="1"/>
</dbReference>
<dbReference type="InterPro" id="IPR013762">
    <property type="entry name" value="Integrase-like_cat_sf"/>
</dbReference>
<evidence type="ECO:0000259" key="6">
    <source>
        <dbReference type="PROSITE" id="PS51898"/>
    </source>
</evidence>
<gene>
    <name evidence="8" type="ORF">GCM10011430_03850</name>
</gene>
<dbReference type="InterPro" id="IPR050090">
    <property type="entry name" value="Tyrosine_recombinase_XerCD"/>
</dbReference>
<dbReference type="RefSeq" id="WP_229723912.1">
    <property type="nucleotide sequence ID" value="NZ_BMDP01000001.1"/>
</dbReference>
<reference evidence="8" key="2">
    <citation type="submission" date="2020-09" db="EMBL/GenBank/DDBJ databases">
        <authorList>
            <person name="Sun Q."/>
            <person name="Sedlacek I."/>
        </authorList>
    </citation>
    <scope>NUCLEOTIDE SEQUENCE</scope>
    <source>
        <strain evidence="8">CCM 7664</strain>
    </source>
</reference>
<dbReference type="InterPro" id="IPR010998">
    <property type="entry name" value="Integrase_recombinase_N"/>
</dbReference>
<evidence type="ECO:0000259" key="7">
    <source>
        <dbReference type="PROSITE" id="PS51900"/>
    </source>
</evidence>
<dbReference type="GO" id="GO:0015074">
    <property type="term" value="P:DNA integration"/>
    <property type="evidence" value="ECO:0007669"/>
    <property type="project" value="UniProtKB-KW"/>
</dbReference>
<protein>
    <submittedName>
        <fullName evidence="8">Integrase</fullName>
    </submittedName>
</protein>
<feature type="domain" description="Core-binding (CB)" evidence="7">
    <location>
        <begin position="1"/>
        <end position="88"/>
    </location>
</feature>
<dbReference type="Gene3D" id="1.10.150.130">
    <property type="match status" value="1"/>
</dbReference>
<dbReference type="PROSITE" id="PS51898">
    <property type="entry name" value="TYR_RECOMBINASE"/>
    <property type="match status" value="1"/>
</dbReference>
<dbReference type="InterPro" id="IPR044068">
    <property type="entry name" value="CB"/>
</dbReference>
<dbReference type="InterPro" id="IPR004107">
    <property type="entry name" value="Integrase_SAM-like_N"/>
</dbReference>
<dbReference type="CDD" id="cd00397">
    <property type="entry name" value="DNA_BRE_C"/>
    <property type="match status" value="1"/>
</dbReference>
<keyword evidence="4" id="KW-0233">DNA recombination</keyword>
<dbReference type="SUPFAM" id="SSF56349">
    <property type="entry name" value="DNA breaking-rejoining enzymes"/>
    <property type="match status" value="1"/>
</dbReference>
<proteinExistence type="inferred from homology"/>
<evidence type="ECO:0000313" key="8">
    <source>
        <dbReference type="EMBL" id="GGI53211.1"/>
    </source>
</evidence>
<name>A0A8J3AX89_9BURK</name>
<dbReference type="GO" id="GO:0003677">
    <property type="term" value="F:DNA binding"/>
    <property type="evidence" value="ECO:0007669"/>
    <property type="project" value="UniProtKB-UniRule"/>
</dbReference>
<dbReference type="InterPro" id="IPR011010">
    <property type="entry name" value="DNA_brk_join_enz"/>
</dbReference>
<dbReference type="Proteomes" id="UP000627205">
    <property type="component" value="Unassembled WGS sequence"/>
</dbReference>
<evidence type="ECO:0000313" key="9">
    <source>
        <dbReference type="Proteomes" id="UP000627205"/>
    </source>
</evidence>
<evidence type="ECO:0000256" key="4">
    <source>
        <dbReference type="ARBA" id="ARBA00023172"/>
    </source>
</evidence>
<sequence length="349" mass="40418">MELVDVPNAYLRYIAIERGRTRSVKTWRTYGMLLYEFFGFLEANNLKWDEIVPGHIAAWRNSMLARGCKRSSINQRLRGTFSFYKWAFRENLIQSLPFSNEEISVKKSPGFFAHLEVNHGRYLANELTMQTYSPIPKFLPIQKAIQFCDQLTPRRLRLMGYLMLLTGMRREETAELNYVAVPNPAGHDPKKQLPMEIGGKLSPTKGEKERVVMIPYDLAVALNDYLIFVRSKLAKKFKRKYGYESEKFFLSSTGEEISSDGITSAFKKLSDRCGIKCHPHMLRHTFGTYELLRMSRNRDQSLALLWVKDRMGHSSIQTTEKYIHATDLIEHDAVDGYQFDICEALRNGT</sequence>
<comment type="caution">
    <text evidence="8">The sequence shown here is derived from an EMBL/GenBank/DDBJ whole genome shotgun (WGS) entry which is preliminary data.</text>
</comment>
<evidence type="ECO:0000256" key="3">
    <source>
        <dbReference type="ARBA" id="ARBA00023125"/>
    </source>
</evidence>
<dbReference type="AlphaFoldDB" id="A0A8J3AX89"/>
<dbReference type="Pfam" id="PF00589">
    <property type="entry name" value="Phage_integrase"/>
    <property type="match status" value="1"/>
</dbReference>
<dbReference type="GO" id="GO:0006310">
    <property type="term" value="P:DNA recombination"/>
    <property type="evidence" value="ECO:0007669"/>
    <property type="project" value="UniProtKB-KW"/>
</dbReference>
<dbReference type="InterPro" id="IPR002104">
    <property type="entry name" value="Integrase_catalytic"/>
</dbReference>